<dbReference type="Proteomes" id="UP000001818">
    <property type="component" value="Chromosome"/>
</dbReference>
<dbReference type="STRING" id="316057.RPD_1601"/>
<evidence type="ECO:0000256" key="1">
    <source>
        <dbReference type="SAM" id="MobiDB-lite"/>
    </source>
</evidence>
<dbReference type="HOGENOM" id="CLU_159350_0_0_5"/>
<evidence type="ECO:0000313" key="3">
    <source>
        <dbReference type="Proteomes" id="UP000001818"/>
    </source>
</evidence>
<protein>
    <submittedName>
        <fullName evidence="2">Uncharacterized protein</fullName>
    </submittedName>
</protein>
<reference evidence="2 3" key="1">
    <citation type="submission" date="2006-03" db="EMBL/GenBank/DDBJ databases">
        <title>Complete sequence of Rhodopseudomonas palustris BisB5.</title>
        <authorList>
            <consortium name="US DOE Joint Genome Institute"/>
            <person name="Copeland A."/>
            <person name="Lucas S."/>
            <person name="Lapidus A."/>
            <person name="Barry K."/>
            <person name="Detter J.C."/>
            <person name="Glavina del Rio T."/>
            <person name="Hammon N."/>
            <person name="Israni S."/>
            <person name="Dalin E."/>
            <person name="Tice H."/>
            <person name="Pitluck S."/>
            <person name="Chain P."/>
            <person name="Malfatti S."/>
            <person name="Shin M."/>
            <person name="Vergez L."/>
            <person name="Schmutz J."/>
            <person name="Larimer F."/>
            <person name="Land M."/>
            <person name="Hauser L."/>
            <person name="Pelletier D.A."/>
            <person name="Kyrpides N."/>
            <person name="Lykidis A."/>
            <person name="Oda Y."/>
            <person name="Harwood C.S."/>
            <person name="Richardson P."/>
        </authorList>
    </citation>
    <scope>NUCLEOTIDE SEQUENCE [LARGE SCALE GENOMIC DNA]</scope>
    <source>
        <strain evidence="2 3">BisB5</strain>
    </source>
</reference>
<proteinExistence type="predicted"/>
<evidence type="ECO:0000313" key="2">
    <source>
        <dbReference type="EMBL" id="ABE38838.1"/>
    </source>
</evidence>
<accession>Q13AQ1</accession>
<feature type="compositionally biased region" description="Polar residues" evidence="1">
    <location>
        <begin position="1"/>
        <end position="23"/>
    </location>
</feature>
<gene>
    <name evidence="2" type="ordered locus">RPD_1601</name>
</gene>
<organism evidence="2 3">
    <name type="scientific">Rhodopseudomonas palustris (strain BisB5)</name>
    <dbReference type="NCBI Taxonomy" id="316057"/>
    <lineage>
        <taxon>Bacteria</taxon>
        <taxon>Pseudomonadati</taxon>
        <taxon>Pseudomonadota</taxon>
        <taxon>Alphaproteobacteria</taxon>
        <taxon>Hyphomicrobiales</taxon>
        <taxon>Nitrobacteraceae</taxon>
        <taxon>Rhodopseudomonas</taxon>
    </lineage>
</organism>
<dbReference type="KEGG" id="rpd:RPD_1601"/>
<dbReference type="EMBL" id="CP000283">
    <property type="protein sequence ID" value="ABE38838.1"/>
    <property type="molecule type" value="Genomic_DNA"/>
</dbReference>
<feature type="region of interest" description="Disordered" evidence="1">
    <location>
        <begin position="1"/>
        <end position="33"/>
    </location>
</feature>
<dbReference type="AlphaFoldDB" id="Q13AQ1"/>
<sequence>MGREQMGSSGSGRISDYPGSNKTGNGGGNAGSADRCGRAFAVTLEDIEHCDFYKIRGTVPPPGQKLRIALRKRVVAETEDGMSVGNLPTGYNYLGSCLKEGWTYAGTVTASTGTGSVARISADFAPASQP</sequence>
<dbReference type="eggNOG" id="ENOG503463U">
    <property type="taxonomic scope" value="Bacteria"/>
</dbReference>
<name>Q13AQ1_RHOPS</name>